<dbReference type="GO" id="GO:0005524">
    <property type="term" value="F:ATP binding"/>
    <property type="evidence" value="ECO:0007669"/>
    <property type="project" value="InterPro"/>
</dbReference>
<dbReference type="GO" id="GO:0004674">
    <property type="term" value="F:protein serine/threonine kinase activity"/>
    <property type="evidence" value="ECO:0007669"/>
    <property type="project" value="TreeGrafter"/>
</dbReference>
<keyword evidence="3" id="KW-1185">Reference proteome</keyword>
<organism evidence="2 3">
    <name type="scientific">Gigaspora rosea</name>
    <dbReference type="NCBI Taxonomy" id="44941"/>
    <lineage>
        <taxon>Eukaryota</taxon>
        <taxon>Fungi</taxon>
        <taxon>Fungi incertae sedis</taxon>
        <taxon>Mucoromycota</taxon>
        <taxon>Glomeromycotina</taxon>
        <taxon>Glomeromycetes</taxon>
        <taxon>Diversisporales</taxon>
        <taxon>Gigasporaceae</taxon>
        <taxon>Gigaspora</taxon>
    </lineage>
</organism>
<feature type="non-terminal residue" evidence="2">
    <location>
        <position position="1"/>
    </location>
</feature>
<protein>
    <submittedName>
        <fullName evidence="2">Kinase-like domain-containing protein</fullName>
    </submittedName>
</protein>
<evidence type="ECO:0000313" key="3">
    <source>
        <dbReference type="Proteomes" id="UP000266673"/>
    </source>
</evidence>
<reference evidence="2 3" key="1">
    <citation type="submission" date="2018-06" db="EMBL/GenBank/DDBJ databases">
        <title>Comparative genomics reveals the genomic features of Rhizophagus irregularis, R. cerebriforme, R. diaphanum and Gigaspora rosea, and their symbiotic lifestyle signature.</title>
        <authorList>
            <person name="Morin E."/>
            <person name="San Clemente H."/>
            <person name="Chen E.C.H."/>
            <person name="De La Providencia I."/>
            <person name="Hainaut M."/>
            <person name="Kuo A."/>
            <person name="Kohler A."/>
            <person name="Murat C."/>
            <person name="Tang N."/>
            <person name="Roy S."/>
            <person name="Loubradou J."/>
            <person name="Henrissat B."/>
            <person name="Grigoriev I.V."/>
            <person name="Corradi N."/>
            <person name="Roux C."/>
            <person name="Martin F.M."/>
        </authorList>
    </citation>
    <scope>NUCLEOTIDE SEQUENCE [LARGE SCALE GENOMIC DNA]</scope>
    <source>
        <strain evidence="2 3">DAOM 194757</strain>
    </source>
</reference>
<dbReference type="InterPro" id="IPR001245">
    <property type="entry name" value="Ser-Thr/Tyr_kinase_cat_dom"/>
</dbReference>
<dbReference type="Gene3D" id="1.10.510.10">
    <property type="entry name" value="Transferase(Phosphotransferase) domain 1"/>
    <property type="match status" value="1"/>
</dbReference>
<dbReference type="PANTHER" id="PTHR44329">
    <property type="entry name" value="SERINE/THREONINE-PROTEIN KINASE TNNI3K-RELATED"/>
    <property type="match status" value="1"/>
</dbReference>
<sequence length="279" mass="32067">SAIAIYGITKNPKDDQYMIVMQYAKQGSLRKLLNNKYNELDWTSKIIILHNIAYSLNTIHQAKLVHKNFHPGNIVSDNMYISYITDFGLCKPVPRDSSSDEIYGILPYIDPIVLCRRGNAYTEKSDIYSFGVIMSEIFTGYPPYYNITHDDNLATSICLGLRPIIRCQVPQLLLDLMSKCLDAEPQNRPTADKIVNTLNQFYKDLNNEKTELCNQVKQIENSSKNSSTYDQMKSERLNYQTDPQAIYTSRLLHFPTLPKQVDKPINAGKKIVKNKYDNY</sequence>
<keyword evidence="2" id="KW-0808">Transferase</keyword>
<feature type="domain" description="Protein kinase" evidence="1">
    <location>
        <begin position="1"/>
        <end position="202"/>
    </location>
</feature>
<gene>
    <name evidence="2" type="ORF">C2G38_1975240</name>
</gene>
<dbReference type="EMBL" id="QKWP01000940">
    <property type="protein sequence ID" value="RIB13266.1"/>
    <property type="molecule type" value="Genomic_DNA"/>
</dbReference>
<dbReference type="PROSITE" id="PS50011">
    <property type="entry name" value="PROTEIN_KINASE_DOM"/>
    <property type="match status" value="1"/>
</dbReference>
<dbReference type="Pfam" id="PF07714">
    <property type="entry name" value="PK_Tyr_Ser-Thr"/>
    <property type="match status" value="1"/>
</dbReference>
<evidence type="ECO:0000259" key="1">
    <source>
        <dbReference type="PROSITE" id="PS50011"/>
    </source>
</evidence>
<dbReference type="SUPFAM" id="SSF56112">
    <property type="entry name" value="Protein kinase-like (PK-like)"/>
    <property type="match status" value="1"/>
</dbReference>
<proteinExistence type="predicted"/>
<dbReference type="OrthoDB" id="4062651at2759"/>
<comment type="caution">
    <text evidence="2">The sequence shown here is derived from an EMBL/GenBank/DDBJ whole genome shotgun (WGS) entry which is preliminary data.</text>
</comment>
<accession>A0A397V1R2</accession>
<dbReference type="AlphaFoldDB" id="A0A397V1R2"/>
<name>A0A397V1R2_9GLOM</name>
<evidence type="ECO:0000313" key="2">
    <source>
        <dbReference type="EMBL" id="RIB13266.1"/>
    </source>
</evidence>
<dbReference type="InterPro" id="IPR000719">
    <property type="entry name" value="Prot_kinase_dom"/>
</dbReference>
<dbReference type="Proteomes" id="UP000266673">
    <property type="component" value="Unassembled WGS sequence"/>
</dbReference>
<dbReference type="InterPro" id="IPR051681">
    <property type="entry name" value="Ser/Thr_Kinases-Pseudokinases"/>
</dbReference>
<dbReference type="InterPro" id="IPR011009">
    <property type="entry name" value="Kinase-like_dom_sf"/>
</dbReference>
<keyword evidence="2" id="KW-0418">Kinase</keyword>
<dbReference type="STRING" id="44941.A0A397V1R2"/>